<gene>
    <name evidence="3" type="ORF">PS2015_1432</name>
</gene>
<protein>
    <recommendedName>
        <fullName evidence="2">DUF6316 domain-containing protein</fullName>
    </recommendedName>
</protein>
<feature type="compositionally biased region" description="Basic and acidic residues" evidence="1">
    <location>
        <begin position="1"/>
        <end position="11"/>
    </location>
</feature>
<dbReference type="InterPro" id="IPR045630">
    <property type="entry name" value="DUF6316"/>
</dbReference>
<dbReference type="OrthoDB" id="6199386at2"/>
<evidence type="ECO:0000259" key="2">
    <source>
        <dbReference type="Pfam" id="PF19837"/>
    </source>
</evidence>
<organism evidence="3 4">
    <name type="scientific">Pseudohongiella spirulinae</name>
    <dbReference type="NCBI Taxonomy" id="1249552"/>
    <lineage>
        <taxon>Bacteria</taxon>
        <taxon>Pseudomonadati</taxon>
        <taxon>Pseudomonadota</taxon>
        <taxon>Gammaproteobacteria</taxon>
        <taxon>Pseudomonadales</taxon>
        <taxon>Pseudohongiellaceae</taxon>
        <taxon>Pseudohongiella</taxon>
    </lineage>
</organism>
<feature type="region of interest" description="Disordered" evidence="1">
    <location>
        <begin position="1"/>
        <end position="28"/>
    </location>
</feature>
<sequence length="96" mass="11290">MSFNHEFKHGSDISQPMRATDRGSADHVRSDRLFNQSGLWYFKTREGRDVGPFRYRDEAELMLTRFVRELAEQQQKALSSIKPHFRISALMGRDSR</sequence>
<evidence type="ECO:0000256" key="1">
    <source>
        <dbReference type="SAM" id="MobiDB-lite"/>
    </source>
</evidence>
<proteinExistence type="predicted"/>
<keyword evidence="4" id="KW-1185">Reference proteome</keyword>
<evidence type="ECO:0000313" key="3">
    <source>
        <dbReference type="EMBL" id="ALO46089.1"/>
    </source>
</evidence>
<dbReference type="AlphaFoldDB" id="A0A0S2KCX1"/>
<feature type="domain" description="DUF6316" evidence="2">
    <location>
        <begin position="18"/>
        <end position="70"/>
    </location>
</feature>
<dbReference type="KEGG" id="pspi:PS2015_1432"/>
<evidence type="ECO:0000313" key="4">
    <source>
        <dbReference type="Proteomes" id="UP000065641"/>
    </source>
</evidence>
<dbReference type="RefSeq" id="WP_058021566.1">
    <property type="nucleotide sequence ID" value="NZ_CP013189.1"/>
</dbReference>
<dbReference type="Pfam" id="PF19837">
    <property type="entry name" value="DUF6316"/>
    <property type="match status" value="1"/>
</dbReference>
<dbReference type="Proteomes" id="UP000065641">
    <property type="component" value="Chromosome"/>
</dbReference>
<accession>A0A0S2KCX1</accession>
<dbReference type="EMBL" id="CP013189">
    <property type="protein sequence ID" value="ALO46089.1"/>
    <property type="molecule type" value="Genomic_DNA"/>
</dbReference>
<feature type="compositionally biased region" description="Basic and acidic residues" evidence="1">
    <location>
        <begin position="19"/>
        <end position="28"/>
    </location>
</feature>
<name>A0A0S2KCX1_9GAMM</name>
<reference evidence="3 4" key="1">
    <citation type="submission" date="2015-11" db="EMBL/GenBank/DDBJ databases">
        <authorList>
            <person name="Zhang Y."/>
            <person name="Guo Z."/>
        </authorList>
    </citation>
    <scope>NUCLEOTIDE SEQUENCE [LARGE SCALE GENOMIC DNA]</scope>
    <source>
        <strain evidence="3 4">KCTC 32221</strain>
    </source>
</reference>